<proteinExistence type="predicted"/>
<sequence>MYESIMRLVPGSILSSSFKLKSYNEYAFALTAILFVTISNICGQNYYPGQSGLGHLVHEYRTAAAVKEITTYCAAPDLTEGA</sequence>
<dbReference type="AlphaFoldDB" id="E5A8A9"/>
<dbReference type="HOGENOM" id="CLU_2558702_0_0_1"/>
<evidence type="ECO:0000313" key="1">
    <source>
        <dbReference type="EMBL" id="CBX99854.1"/>
    </source>
</evidence>
<reference evidence="2" key="1">
    <citation type="journal article" date="2011" name="Nat. Commun.">
        <title>Effector diversification within compartments of the Leptosphaeria maculans genome affected by Repeat-Induced Point mutations.</title>
        <authorList>
            <person name="Rouxel T."/>
            <person name="Grandaubert J."/>
            <person name="Hane J.K."/>
            <person name="Hoede C."/>
            <person name="van de Wouw A.P."/>
            <person name="Couloux A."/>
            <person name="Dominguez V."/>
            <person name="Anthouard V."/>
            <person name="Bally P."/>
            <person name="Bourras S."/>
            <person name="Cozijnsen A.J."/>
            <person name="Ciuffetti L.M."/>
            <person name="Degrave A."/>
            <person name="Dilmaghani A."/>
            <person name="Duret L."/>
            <person name="Fudal I."/>
            <person name="Goodwin S.B."/>
            <person name="Gout L."/>
            <person name="Glaser N."/>
            <person name="Linglin J."/>
            <person name="Kema G.H.J."/>
            <person name="Lapalu N."/>
            <person name="Lawrence C.B."/>
            <person name="May K."/>
            <person name="Meyer M."/>
            <person name="Ollivier B."/>
            <person name="Poulain J."/>
            <person name="Schoch C.L."/>
            <person name="Simon A."/>
            <person name="Spatafora J.W."/>
            <person name="Stachowiak A."/>
            <person name="Turgeon B.G."/>
            <person name="Tyler B.M."/>
            <person name="Vincent D."/>
            <person name="Weissenbach J."/>
            <person name="Amselem J."/>
            <person name="Quesneville H."/>
            <person name="Oliver R.P."/>
            <person name="Wincker P."/>
            <person name="Balesdent M.-H."/>
            <person name="Howlett B.J."/>
        </authorList>
    </citation>
    <scope>NUCLEOTIDE SEQUENCE [LARGE SCALE GENOMIC DNA]</scope>
    <source>
        <strain evidence="2">JN3 / isolate v23.1.3 / race Av1-4-5-6-7-8</strain>
    </source>
</reference>
<dbReference type="InParanoid" id="E5A8A9"/>
<dbReference type="VEuPathDB" id="FungiDB:LEMA_uP074430.1"/>
<protein>
    <submittedName>
        <fullName evidence="1">Predicted protein</fullName>
    </submittedName>
</protein>
<organism evidence="2">
    <name type="scientific">Leptosphaeria maculans (strain JN3 / isolate v23.1.3 / race Av1-4-5-6-7-8)</name>
    <name type="common">Blackleg fungus</name>
    <name type="synonym">Phoma lingam</name>
    <dbReference type="NCBI Taxonomy" id="985895"/>
    <lineage>
        <taxon>Eukaryota</taxon>
        <taxon>Fungi</taxon>
        <taxon>Dikarya</taxon>
        <taxon>Ascomycota</taxon>
        <taxon>Pezizomycotina</taxon>
        <taxon>Dothideomycetes</taxon>
        <taxon>Pleosporomycetidae</taxon>
        <taxon>Pleosporales</taxon>
        <taxon>Pleosporineae</taxon>
        <taxon>Leptosphaeriaceae</taxon>
        <taxon>Plenodomus</taxon>
        <taxon>Plenodomus lingam/Leptosphaeria maculans species complex</taxon>
    </lineage>
</organism>
<dbReference type="EMBL" id="FP929137">
    <property type="protein sequence ID" value="CBX99854.1"/>
    <property type="molecule type" value="Genomic_DNA"/>
</dbReference>
<name>E5A8A9_LEPMJ</name>
<keyword evidence="2" id="KW-1185">Reference proteome</keyword>
<accession>E5A8A9</accession>
<evidence type="ECO:0000313" key="2">
    <source>
        <dbReference type="Proteomes" id="UP000002668"/>
    </source>
</evidence>
<dbReference type="Proteomes" id="UP000002668">
    <property type="component" value="Genome"/>
</dbReference>
<gene>
    <name evidence="1" type="ORF">LEMA_uP074430.1</name>
</gene>